<organism evidence="1 2">
    <name type="scientific">Nitrosomonas halophila</name>
    <dbReference type="NCBI Taxonomy" id="44576"/>
    <lineage>
        <taxon>Bacteria</taxon>
        <taxon>Pseudomonadati</taxon>
        <taxon>Pseudomonadota</taxon>
        <taxon>Betaproteobacteria</taxon>
        <taxon>Nitrosomonadales</taxon>
        <taxon>Nitrosomonadaceae</taxon>
        <taxon>Nitrosomonas</taxon>
    </lineage>
</organism>
<dbReference type="STRING" id="44576.SAMN05421881_10183"/>
<gene>
    <name evidence="1" type="ORF">SAMN05421881_10183</name>
</gene>
<keyword evidence="2" id="KW-1185">Reference proteome</keyword>
<evidence type="ECO:0000313" key="2">
    <source>
        <dbReference type="Proteomes" id="UP000198640"/>
    </source>
</evidence>
<sequence length="315" mass="35434">MTNQIVRLIQPNVIGNPKSYWAMHFCAILETLWEHKQLQFSFTRSVPSPEPKTLSNLMSASDHGFFSRVTSSIHNWGLQYFLCHYLMSHEGQNTIISLLDSISDNYNVDLRAQMQSYGVFVCGIDSYSGHSFLQNTNAGIFGYTEKTISNVWEDIKYVDLCILIRRSSQEMLDTAILGEVEGNNAVKLYRESFWNKKSSFCSFGIGVRTGLDRTTIENYRTDTGVKTIVTLGSKFPVIEDFKIAVGLMGAFFNMSPSAVLQFVPGQAEIVELIRQSWREPVDSLIEQLRSLVVRVDSASIGTNALSMHSVPKIIA</sequence>
<dbReference type="RefSeq" id="WP_218132783.1">
    <property type="nucleotide sequence ID" value="NZ_FNOY01000018.1"/>
</dbReference>
<accession>A0A1H3H2X6</accession>
<evidence type="ECO:0000313" key="1">
    <source>
        <dbReference type="EMBL" id="SDY09690.1"/>
    </source>
</evidence>
<protein>
    <submittedName>
        <fullName evidence="1">Uncharacterized protein</fullName>
    </submittedName>
</protein>
<proteinExistence type="predicted"/>
<dbReference type="AlphaFoldDB" id="A0A1H3H2X6"/>
<name>A0A1H3H2X6_9PROT</name>
<dbReference type="EMBL" id="FNOY01000018">
    <property type="protein sequence ID" value="SDY09690.1"/>
    <property type="molecule type" value="Genomic_DNA"/>
</dbReference>
<dbReference type="Proteomes" id="UP000198640">
    <property type="component" value="Unassembled WGS sequence"/>
</dbReference>
<reference evidence="1 2" key="1">
    <citation type="submission" date="2016-10" db="EMBL/GenBank/DDBJ databases">
        <authorList>
            <person name="de Groot N.N."/>
        </authorList>
    </citation>
    <scope>NUCLEOTIDE SEQUENCE [LARGE SCALE GENOMIC DNA]</scope>
    <source>
        <strain evidence="1 2">Nm1</strain>
    </source>
</reference>